<name>A0AA89QKV8_STRCU</name>
<protein>
    <submittedName>
        <fullName evidence="1">Uncharacterized protein</fullName>
    </submittedName>
</protein>
<accession>A0AA89QKV8</accession>
<keyword evidence="2" id="KW-1185">Reference proteome</keyword>
<organism evidence="1 2">
    <name type="scientific">Streptomyces collinus</name>
    <dbReference type="NCBI Taxonomy" id="42684"/>
    <lineage>
        <taxon>Bacteria</taxon>
        <taxon>Bacillati</taxon>
        <taxon>Actinomycetota</taxon>
        <taxon>Actinomycetes</taxon>
        <taxon>Kitasatosporales</taxon>
        <taxon>Streptomycetaceae</taxon>
        <taxon>Streptomyces</taxon>
    </lineage>
</organism>
<proteinExistence type="predicted"/>
<reference evidence="1 2" key="1">
    <citation type="submission" date="2020-08" db="EMBL/GenBank/DDBJ databases">
        <title>Sequencing the genomes of 1000 actinobacteria strains.</title>
        <authorList>
            <person name="Klenk H.-P."/>
        </authorList>
    </citation>
    <scope>NUCLEOTIDE SEQUENCE [LARGE SCALE GENOMIC DNA]</scope>
    <source>
        <strain evidence="1 2">DSM 40129</strain>
    </source>
</reference>
<evidence type="ECO:0000313" key="2">
    <source>
        <dbReference type="Proteomes" id="UP000579531"/>
    </source>
</evidence>
<dbReference type="EMBL" id="JACHLX010000001">
    <property type="protein sequence ID" value="MBB5813199.1"/>
    <property type="molecule type" value="Genomic_DNA"/>
</dbReference>
<gene>
    <name evidence="1" type="ORF">HNR72_004227</name>
</gene>
<sequence length="66" mass="7320">MRTLAKHLHDFADDVSDALRLVKGMAGKGTLLEWAGKSADVFKGTSRMSRRTRMSSPSGRWVTEVL</sequence>
<dbReference type="Proteomes" id="UP000579531">
    <property type="component" value="Unassembled WGS sequence"/>
</dbReference>
<evidence type="ECO:0000313" key="1">
    <source>
        <dbReference type="EMBL" id="MBB5813199.1"/>
    </source>
</evidence>
<comment type="caution">
    <text evidence="1">The sequence shown here is derived from an EMBL/GenBank/DDBJ whole genome shotgun (WGS) entry which is preliminary data.</text>
</comment>
<dbReference type="AlphaFoldDB" id="A0AA89QKV8"/>